<protein>
    <submittedName>
        <fullName evidence="1">Uncharacterized protein</fullName>
    </submittedName>
</protein>
<keyword evidence="2" id="KW-1185">Reference proteome</keyword>
<evidence type="ECO:0000313" key="2">
    <source>
        <dbReference type="Proteomes" id="UP001150581"/>
    </source>
</evidence>
<feature type="non-terminal residue" evidence="1">
    <location>
        <position position="1"/>
    </location>
</feature>
<reference evidence="1" key="1">
    <citation type="submission" date="2022-07" db="EMBL/GenBank/DDBJ databases">
        <title>Phylogenomic reconstructions and comparative analyses of Kickxellomycotina fungi.</title>
        <authorList>
            <person name="Reynolds N.K."/>
            <person name="Stajich J.E."/>
            <person name="Barry K."/>
            <person name="Grigoriev I.V."/>
            <person name="Crous P."/>
            <person name="Smith M.E."/>
        </authorList>
    </citation>
    <scope>NUCLEOTIDE SEQUENCE</scope>
    <source>
        <strain evidence="1">Benny 63K</strain>
    </source>
</reference>
<gene>
    <name evidence="1" type="ORF">LPJ66_007134</name>
</gene>
<dbReference type="Proteomes" id="UP001150581">
    <property type="component" value="Unassembled WGS sequence"/>
</dbReference>
<dbReference type="EMBL" id="JANBPG010001228">
    <property type="protein sequence ID" value="KAJ1891057.1"/>
    <property type="molecule type" value="Genomic_DNA"/>
</dbReference>
<accession>A0ACC1IDP7</accession>
<proteinExistence type="predicted"/>
<name>A0ACC1IDP7_9FUNG</name>
<sequence>PHMRAGLAYPQSIAAPTSPSPSTIKHSLSNTTDAFDEEHAHIAAPVVERAFSDPIGGHSSAASQLRLHSGPPSPMLQARRHGSGGMAVEFEDGHNSASSNEIVYVDHTEYTDGSRVPSSSALYASAAEFRRDSVSNAQSKRPSLGLRQDIVHSSSTQLVSSSGSLSGQRDVGHLSLETQNVSSDQLPNMTYQQQQQQQYYHSQQLQHNQRHYPQQQTEQQKQKPASLFRNRTQESRDIVPPGFPSRASEERLRRETEIRWVQDIVKILAELRVSVREDMAIRYCQKLIVLLREGRGVFSANQDWRVRSIVDAVRIHQNNPNVLKHLMMLVNRLCYMATKYSSTFCLHGLIPIILPILQHQHQAQAQAQQSLTSIVELQAETIGFISRLCRTEEAASIHVLLAAGGITALCEAASPLVELDVAVAAAQLSRVLTALTSLIVNKVMPAELSAADIGELLAQSHIASLLCKVFSKYGEACHMPSSSQSSATGSDTGHTNNQTPDDRVYHGVCDVLVVVGRLFNEIVRRIDTLQDSICDSDIVAAIFSHVYRYPRKAVVFVIHGVRYLSKNPMSLEVLDKAGIFAVSVSLIRSPSSQAYREYVMTTVLRLSSSSLERQSRMVAQYPHLVLAAMEYAQLKEAPTLSKCGRLIILGLSNGGAQCCRMLKEVGAFELIVKLISRERWCNMAIRALLEWTREVPADIVPSLTNEHSTEGWSELARPLLSLSTSSTTLDMFAATFHSLVRLYVPQFPRACMGTGEATDDCLWVTLIDRYLKCSHLDISEPPASQGSNETAHLNSGMSARPEVVSASHMNATTRLTFLNLLLLLQPYLRASTADTRRRISHYYKEMLYSSNVDAALPVRKASLELSILLKQM</sequence>
<comment type="caution">
    <text evidence="1">The sequence shown here is derived from an EMBL/GenBank/DDBJ whole genome shotgun (WGS) entry which is preliminary data.</text>
</comment>
<organism evidence="1 2">
    <name type="scientific">Kickxella alabastrina</name>
    <dbReference type="NCBI Taxonomy" id="61397"/>
    <lineage>
        <taxon>Eukaryota</taxon>
        <taxon>Fungi</taxon>
        <taxon>Fungi incertae sedis</taxon>
        <taxon>Zoopagomycota</taxon>
        <taxon>Kickxellomycotina</taxon>
        <taxon>Kickxellomycetes</taxon>
        <taxon>Kickxellales</taxon>
        <taxon>Kickxellaceae</taxon>
        <taxon>Kickxella</taxon>
    </lineage>
</organism>
<evidence type="ECO:0000313" key="1">
    <source>
        <dbReference type="EMBL" id="KAJ1891057.1"/>
    </source>
</evidence>